<evidence type="ECO:0000313" key="2">
    <source>
        <dbReference type="Proteomes" id="UP000292568"/>
    </source>
</evidence>
<dbReference type="Proteomes" id="UP000292568">
    <property type="component" value="Unassembled WGS sequence"/>
</dbReference>
<reference evidence="1 2" key="1">
    <citation type="submission" date="2018-12" db="EMBL/GenBank/DDBJ databases">
        <title>Unveiling genomic diversity among members of the Bifidobacterium pseudolongum species, a widely distributed gut commensal of the animal kingdom.</title>
        <authorList>
            <person name="Lugli G.A."/>
            <person name="Duranti S."/>
            <person name="Albert K."/>
            <person name="Mancabelli L."/>
            <person name="Napoli S."/>
            <person name="Viappiani A."/>
            <person name="Anzalone R."/>
            <person name="Longhi G."/>
            <person name="Milani C."/>
            <person name="Turroni F."/>
            <person name="Alessandri G."/>
            <person name="Sela D.A."/>
            <person name="Van Sinderen D."/>
            <person name="Ventura M."/>
        </authorList>
    </citation>
    <scope>NUCLEOTIDE SEQUENCE [LARGE SCALE GENOMIC DNA]</scope>
    <source>
        <strain evidence="1 2">2093B</strain>
    </source>
</reference>
<accession>A0A4Q5A0K5</accession>
<sequence>MLAIDYAAAFERDIKRLKRRHTDLAGLREVILD</sequence>
<comment type="caution">
    <text evidence="1">The sequence shown here is derived from an EMBL/GenBank/DDBJ whole genome shotgun (WGS) entry which is preliminary data.</text>
</comment>
<gene>
    <name evidence="1" type="ORF">PG2093B_1668</name>
</gene>
<evidence type="ECO:0000313" key="1">
    <source>
        <dbReference type="EMBL" id="RYQ08343.1"/>
    </source>
</evidence>
<proteinExistence type="predicted"/>
<protein>
    <submittedName>
        <fullName evidence="1">Uncharacterized protein</fullName>
    </submittedName>
</protein>
<dbReference type="EMBL" id="RYUH01000017">
    <property type="protein sequence ID" value="RYQ08343.1"/>
    <property type="molecule type" value="Genomic_DNA"/>
</dbReference>
<organism evidence="1 2">
    <name type="scientific">Bifidobacterium pseudolongum subsp. globosum</name>
    <dbReference type="NCBI Taxonomy" id="1690"/>
    <lineage>
        <taxon>Bacteria</taxon>
        <taxon>Bacillati</taxon>
        <taxon>Actinomycetota</taxon>
        <taxon>Actinomycetes</taxon>
        <taxon>Bifidobacteriales</taxon>
        <taxon>Bifidobacteriaceae</taxon>
        <taxon>Bifidobacterium</taxon>
    </lineage>
</organism>
<name>A0A4Q5A0K5_9BIFI</name>
<dbReference type="AlphaFoldDB" id="A0A4Q5A0K5"/>